<keyword evidence="2" id="KW-1185">Reference proteome</keyword>
<proteinExistence type="predicted"/>
<sequence length="107" mass="11753">MFDFEIAPFDFFDLGMIRNRSSRGKEDPIILNIGRATPRGKILSVTSDPPSRSPGTLPLSRHRSSLVIAYRLLVANLRANGFDVESINGPVLLASSQGLKHSNNPHL</sequence>
<accession>A0A284RCK5</accession>
<dbReference type="EMBL" id="FUEG01000007">
    <property type="protein sequence ID" value="SJL06486.1"/>
    <property type="molecule type" value="Genomic_DNA"/>
</dbReference>
<evidence type="ECO:0000313" key="2">
    <source>
        <dbReference type="Proteomes" id="UP000219338"/>
    </source>
</evidence>
<organism evidence="1 2">
    <name type="scientific">Armillaria ostoyae</name>
    <name type="common">Armillaria root rot fungus</name>
    <dbReference type="NCBI Taxonomy" id="47428"/>
    <lineage>
        <taxon>Eukaryota</taxon>
        <taxon>Fungi</taxon>
        <taxon>Dikarya</taxon>
        <taxon>Basidiomycota</taxon>
        <taxon>Agaricomycotina</taxon>
        <taxon>Agaricomycetes</taxon>
        <taxon>Agaricomycetidae</taxon>
        <taxon>Agaricales</taxon>
        <taxon>Marasmiineae</taxon>
        <taxon>Physalacriaceae</taxon>
        <taxon>Armillaria</taxon>
    </lineage>
</organism>
<dbReference type="AlphaFoldDB" id="A0A284RCK5"/>
<gene>
    <name evidence="1" type="ORF">ARMOST_09825</name>
</gene>
<dbReference type="Proteomes" id="UP000219338">
    <property type="component" value="Unassembled WGS sequence"/>
</dbReference>
<evidence type="ECO:0000313" key="1">
    <source>
        <dbReference type="EMBL" id="SJL06486.1"/>
    </source>
</evidence>
<protein>
    <submittedName>
        <fullName evidence="1">Uncharacterized protein</fullName>
    </submittedName>
</protein>
<name>A0A284RCK5_ARMOS</name>
<reference evidence="2" key="1">
    <citation type="journal article" date="2017" name="Nat. Ecol. Evol.">
        <title>Genome expansion and lineage-specific genetic innovations in the forest pathogenic fungi Armillaria.</title>
        <authorList>
            <person name="Sipos G."/>
            <person name="Prasanna A.N."/>
            <person name="Walter M.C."/>
            <person name="O'Connor E."/>
            <person name="Balint B."/>
            <person name="Krizsan K."/>
            <person name="Kiss B."/>
            <person name="Hess J."/>
            <person name="Varga T."/>
            <person name="Slot J."/>
            <person name="Riley R."/>
            <person name="Boka B."/>
            <person name="Rigling D."/>
            <person name="Barry K."/>
            <person name="Lee J."/>
            <person name="Mihaltcheva S."/>
            <person name="LaButti K."/>
            <person name="Lipzen A."/>
            <person name="Waldron R."/>
            <person name="Moloney N.M."/>
            <person name="Sperisen C."/>
            <person name="Kredics L."/>
            <person name="Vagvoelgyi C."/>
            <person name="Patrignani A."/>
            <person name="Fitzpatrick D."/>
            <person name="Nagy I."/>
            <person name="Doyle S."/>
            <person name="Anderson J.B."/>
            <person name="Grigoriev I.V."/>
            <person name="Gueldener U."/>
            <person name="Muensterkoetter M."/>
            <person name="Nagy L.G."/>
        </authorList>
    </citation>
    <scope>NUCLEOTIDE SEQUENCE [LARGE SCALE GENOMIC DNA]</scope>
    <source>
        <strain evidence="2">C18/9</strain>
    </source>
</reference>